<proteinExistence type="predicted"/>
<dbReference type="RefSeq" id="WP_250194191.1">
    <property type="nucleotide sequence ID" value="NZ_CP097635.1"/>
</dbReference>
<dbReference type="Pfam" id="PF02962">
    <property type="entry name" value="CHMI"/>
    <property type="match status" value="1"/>
</dbReference>
<organism evidence="1 2">
    <name type="scientific">Aquincola tertiaricarbonis</name>
    <dbReference type="NCBI Taxonomy" id="391953"/>
    <lineage>
        <taxon>Bacteria</taxon>
        <taxon>Pseudomonadati</taxon>
        <taxon>Pseudomonadota</taxon>
        <taxon>Betaproteobacteria</taxon>
        <taxon>Burkholderiales</taxon>
        <taxon>Sphaerotilaceae</taxon>
        <taxon>Aquincola</taxon>
    </lineage>
</organism>
<name>A0ABY4RYQ9_AQUTE</name>
<dbReference type="Gene3D" id="3.30.429.10">
    <property type="entry name" value="Macrophage Migration Inhibitory Factor"/>
    <property type="match status" value="1"/>
</dbReference>
<dbReference type="PANTHER" id="PTHR37950:SF1">
    <property type="entry name" value="4-HYDROXYPHENYLACETATE CATABOLISM PROTEIN"/>
    <property type="match status" value="1"/>
</dbReference>
<dbReference type="EMBL" id="CP097635">
    <property type="protein sequence ID" value="URI05926.1"/>
    <property type="molecule type" value="Genomic_DNA"/>
</dbReference>
<accession>A0ABY4RYQ9</accession>
<dbReference type="SUPFAM" id="SSF55331">
    <property type="entry name" value="Tautomerase/MIF"/>
    <property type="match status" value="1"/>
</dbReference>
<dbReference type="InterPro" id="IPR014347">
    <property type="entry name" value="Tautomerase/MIF_sf"/>
</dbReference>
<sequence>MPHFTLQYSANLEHLEVGRCLAAVNAALADSGHFQEVDIKSRAFKADHFRVGVQAEGRAFVAGQLAVLTGRTDDTRRELGEIALKALLSCLPAAPGLHIQVSVEVVEMQRDIYAKAVLAPR</sequence>
<dbReference type="InterPro" id="IPR004220">
    <property type="entry name" value="5-COMe_2-OHmuconate_Isoase"/>
</dbReference>
<evidence type="ECO:0000313" key="1">
    <source>
        <dbReference type="EMBL" id="URI05926.1"/>
    </source>
</evidence>
<dbReference type="PANTHER" id="PTHR37950">
    <property type="entry name" value="4-HYDROXYPHENYLACETATE CATABOLISM PROTEIN"/>
    <property type="match status" value="1"/>
</dbReference>
<keyword evidence="2" id="KW-1185">Reference proteome</keyword>
<protein>
    <submittedName>
        <fullName evidence="1">5-carboxymethyl-2-hydroxymuconate Delta-isomerase</fullName>
    </submittedName>
</protein>
<evidence type="ECO:0000313" key="2">
    <source>
        <dbReference type="Proteomes" id="UP001056201"/>
    </source>
</evidence>
<dbReference type="CDD" id="cd00580">
    <property type="entry name" value="CHMI"/>
    <property type="match status" value="1"/>
</dbReference>
<reference evidence="1" key="1">
    <citation type="submission" date="2022-05" db="EMBL/GenBank/DDBJ databases">
        <title>An RpoN-dependent PEP-CTERM gene is involved in floc formation of an Aquincola tertiaricarbonis strain.</title>
        <authorList>
            <person name="Qiu D."/>
            <person name="Xia M."/>
        </authorList>
    </citation>
    <scope>NUCLEOTIDE SEQUENCE</scope>
    <source>
        <strain evidence="1">RN12</strain>
    </source>
</reference>
<dbReference type="Proteomes" id="UP001056201">
    <property type="component" value="Chromosome 1"/>
</dbReference>
<gene>
    <name evidence="1" type="ORF">MW290_08210</name>
</gene>